<gene>
    <name evidence="1" type="ORF">MCQ_01351</name>
</gene>
<name>J0YSW0_9HYPH</name>
<evidence type="ECO:0000313" key="2">
    <source>
        <dbReference type="Proteomes" id="UP000008947"/>
    </source>
</evidence>
<dbReference type="Proteomes" id="UP000008947">
    <property type="component" value="Unassembled WGS sequence"/>
</dbReference>
<dbReference type="PATRIC" id="fig|1094563.3.peg.1584"/>
<reference evidence="1 2" key="1">
    <citation type="submission" date="2012-03" db="EMBL/GenBank/DDBJ databases">
        <title>The Genome Sequence of Bartonella washoensis Sb944nv.</title>
        <authorList>
            <consortium name="The Broad Institute Genome Sequencing Platform"/>
            <consortium name="The Broad Institute Genome Sequencing Center for Infectious Disease"/>
            <person name="Feldgarden M."/>
            <person name="Kirby J."/>
            <person name="Kosoy M."/>
            <person name="Birtles R."/>
            <person name="Probert W.S."/>
            <person name="Chiaraviglio L."/>
            <person name="Young S.K."/>
            <person name="Zeng Q."/>
            <person name="Gargeya S."/>
            <person name="Fitzgerald M."/>
            <person name="Haas B."/>
            <person name="Abouelleil A."/>
            <person name="Alvarado L."/>
            <person name="Arachchi H.M."/>
            <person name="Berlin A."/>
            <person name="Chapman S.B."/>
            <person name="Gearin G."/>
            <person name="Goldberg J."/>
            <person name="Griggs A."/>
            <person name="Gujja S."/>
            <person name="Hansen M."/>
            <person name="Heiman D."/>
            <person name="Howarth C."/>
            <person name="Larimer J."/>
            <person name="Lui A."/>
            <person name="MacDonald P.J.P."/>
            <person name="McCowen C."/>
            <person name="Montmayeur A."/>
            <person name="Murphy C."/>
            <person name="Neiman D."/>
            <person name="Pearson M."/>
            <person name="Priest M."/>
            <person name="Roberts A."/>
            <person name="Saif S."/>
            <person name="Shea T."/>
            <person name="Sisk P."/>
            <person name="Stolte C."/>
            <person name="Sykes S."/>
            <person name="Wortman J."/>
            <person name="Nusbaum C."/>
            <person name="Birren B."/>
        </authorList>
    </citation>
    <scope>NUCLEOTIDE SEQUENCE [LARGE SCALE GENOMIC DNA]</scope>
    <source>
        <strain evidence="1 2">Sb944nv</strain>
    </source>
</reference>
<accession>J0YSW0</accession>
<protein>
    <submittedName>
        <fullName evidence="1">Uncharacterized protein</fullName>
    </submittedName>
</protein>
<dbReference type="HOGENOM" id="CLU_092704_0_0_5"/>
<dbReference type="AlphaFoldDB" id="J0YSW0"/>
<dbReference type="RefSeq" id="WP_006924394.1">
    <property type="nucleotide sequence ID" value="NZ_JH725025.1"/>
</dbReference>
<organism evidence="1 2">
    <name type="scientific">Candidatus Bartonella washoeensis Sb944nv</name>
    <dbReference type="NCBI Taxonomy" id="1094563"/>
    <lineage>
        <taxon>Bacteria</taxon>
        <taxon>Pseudomonadati</taxon>
        <taxon>Pseudomonadota</taxon>
        <taxon>Alphaproteobacteria</taxon>
        <taxon>Hyphomicrobiales</taxon>
        <taxon>Bartonellaceae</taxon>
        <taxon>Bartonella</taxon>
    </lineage>
</organism>
<sequence>MTKRKKRAKRGRPRIQGCIREPNGRISRAKTPRDPVDQLAIKMRAKRFGLTLQEAKNPLSGTYTYIGRLYLQGEINQDQYDAAQKYLEVKNNYLCAKALPNAIYDEMPTTSDDGAREKWVQTATEHLSAVKGVVQEAQYLYRQYNLHAALQYLVIEDLSLPHLVLSLRIALNALYKHFTQNR</sequence>
<proteinExistence type="predicted"/>
<keyword evidence="2" id="KW-1185">Reference proteome</keyword>
<dbReference type="eggNOG" id="ENOG50335Q1">
    <property type="taxonomic scope" value="Bacteria"/>
</dbReference>
<comment type="caution">
    <text evidence="1">The sequence shown here is derived from an EMBL/GenBank/DDBJ whole genome shotgun (WGS) entry which is preliminary data.</text>
</comment>
<dbReference type="EMBL" id="AILU01000038">
    <property type="protein sequence ID" value="EJF77908.1"/>
    <property type="molecule type" value="Genomic_DNA"/>
</dbReference>
<evidence type="ECO:0000313" key="1">
    <source>
        <dbReference type="EMBL" id="EJF77908.1"/>
    </source>
</evidence>